<name>A0A0E4CNG0_MYCLN</name>
<evidence type="ECO:0000313" key="1">
    <source>
        <dbReference type="EMBL" id="CQD14129.1"/>
    </source>
</evidence>
<accession>A0A0E4CNG0</accession>
<dbReference type="EMBL" id="CTEE01000001">
    <property type="protein sequence ID" value="CQD14129.1"/>
    <property type="molecule type" value="Genomic_DNA"/>
</dbReference>
<dbReference type="Proteomes" id="UP000199251">
    <property type="component" value="Unassembled WGS sequence"/>
</dbReference>
<proteinExistence type="predicted"/>
<dbReference type="Gene3D" id="1.10.287.1060">
    <property type="entry name" value="ESAT-6-like"/>
    <property type="match status" value="1"/>
</dbReference>
<reference evidence="1 2" key="1">
    <citation type="submission" date="2015-03" db="EMBL/GenBank/DDBJ databases">
        <authorList>
            <person name="Urmite Genomes"/>
        </authorList>
    </citation>
    <scope>NUCLEOTIDE SEQUENCE [LARGE SCALE GENOMIC DNA]</scope>
    <source>
        <strain evidence="1 2">CSUR P1491</strain>
    </source>
</reference>
<gene>
    <name evidence="1" type="ORF">BN1232_02930</name>
</gene>
<organism evidence="1 2">
    <name type="scientific">Mycobacterium lentiflavum</name>
    <dbReference type="NCBI Taxonomy" id="141349"/>
    <lineage>
        <taxon>Bacteria</taxon>
        <taxon>Bacillati</taxon>
        <taxon>Actinomycetota</taxon>
        <taxon>Actinomycetes</taxon>
        <taxon>Mycobacteriales</taxon>
        <taxon>Mycobacteriaceae</taxon>
        <taxon>Mycobacterium</taxon>
        <taxon>Mycobacterium simiae complex</taxon>
    </lineage>
</organism>
<evidence type="ECO:0000313" key="2">
    <source>
        <dbReference type="Proteomes" id="UP000199251"/>
    </source>
</evidence>
<dbReference type="AlphaFoldDB" id="A0A0E4CNG0"/>
<protein>
    <submittedName>
        <fullName evidence="1">Uncharacterized protein</fullName>
    </submittedName>
</protein>
<dbReference type="STRING" id="141349.BN1232_02930"/>
<sequence length="29" mass="3018">MTIAYQFGAVDGRAALIRAQTASPEADPP</sequence>